<protein>
    <submittedName>
        <fullName evidence="2">Uncharacterized protein</fullName>
    </submittedName>
</protein>
<dbReference type="AlphaFoldDB" id="A0A0N7LSJ9"/>
<reference evidence="2 3" key="1">
    <citation type="submission" date="2015-09" db="EMBL/GenBank/DDBJ databases">
        <authorList>
            <consortium name="Swine Surveillance"/>
        </authorList>
    </citation>
    <scope>NUCLEOTIDE SEQUENCE [LARGE SCALE GENOMIC DNA]</scope>
    <source>
        <strain evidence="2 3">CECT 7688</strain>
    </source>
</reference>
<evidence type="ECO:0000313" key="3">
    <source>
        <dbReference type="Proteomes" id="UP000054823"/>
    </source>
</evidence>
<evidence type="ECO:0000256" key="1">
    <source>
        <dbReference type="SAM" id="MobiDB-lite"/>
    </source>
</evidence>
<evidence type="ECO:0000313" key="2">
    <source>
        <dbReference type="EMBL" id="CUH53828.1"/>
    </source>
</evidence>
<keyword evidence="3" id="KW-1185">Reference proteome</keyword>
<sequence length="77" mass="8863">MFSYEQYFGAKEPSKASQKKRDAGEEISADRTRRLFYVTSTRAKNSLAHVIYTSDIAKVKSDLIERKFAKEDEIVVL</sequence>
<dbReference type="EMBL" id="CYPW01000029">
    <property type="protein sequence ID" value="CUH53828.1"/>
    <property type="molecule type" value="Genomic_DNA"/>
</dbReference>
<gene>
    <name evidence="2" type="ORF">SHM7688_03291</name>
</gene>
<accession>A0A0N7LSJ9</accession>
<dbReference type="Gene3D" id="3.30.160.800">
    <property type="match status" value="1"/>
</dbReference>
<feature type="region of interest" description="Disordered" evidence="1">
    <location>
        <begin position="1"/>
        <end position="27"/>
    </location>
</feature>
<name>A0A0N7LSJ9_9RHOB</name>
<organism evidence="2 3">
    <name type="scientific">Shimia marina</name>
    <dbReference type="NCBI Taxonomy" id="321267"/>
    <lineage>
        <taxon>Bacteria</taxon>
        <taxon>Pseudomonadati</taxon>
        <taxon>Pseudomonadota</taxon>
        <taxon>Alphaproteobacteria</taxon>
        <taxon>Rhodobacterales</taxon>
        <taxon>Roseobacteraceae</taxon>
    </lineage>
</organism>
<dbReference type="STRING" id="321267.SHM7688_03291"/>
<dbReference type="Proteomes" id="UP000054823">
    <property type="component" value="Unassembled WGS sequence"/>
</dbReference>
<proteinExistence type="predicted"/>